<dbReference type="GeneID" id="19333432"/>
<proteinExistence type="predicted"/>
<dbReference type="RefSeq" id="XP_007927629.1">
    <property type="nucleotide sequence ID" value="XM_007929438.1"/>
</dbReference>
<dbReference type="HOGENOM" id="CLU_600093_0_0_1"/>
<sequence length="456" mass="49622">MGKGKTALNRKEGPDQRRDTRKSKGRTQGVAIAFSGAVRVGDPAKVAGQKASDSSGPAGDRRLASRRSHRPANSDVEISLRRSRDTIALEADAEPRESHHAVPSSSDHSFEHERYALDVASLPNRAQPCITCCSKLFFLPGPAMEFHLEMASRRSSTELNDDHGVGYDPDLAGNAIGCLVSARRLSLDGRQLGKSESPKQASGLGVDGLTTHEVVSFAHLLSTRRKLQRSIGTAGGWVQELLVPEQHTYPACPPFCTMQPEAVLRHALCLDTVCSVATPRFRTCSVVHNNPPYHNAARDTSYQAVVSATGLANKVMSQLQPHPVCPCNAGIISACVAMRMSLANGDVHCIDDRALSWKEVCASALTRILTRPKAPRREANNDESKRFHLAPAFCNTCRPLVIDSIQSMPSHTQTSTPHRPVISPIQIVTRRRPIILGPWEEIDLVQGLDQREGSTI</sequence>
<feature type="region of interest" description="Disordered" evidence="1">
    <location>
        <begin position="1"/>
        <end position="83"/>
    </location>
</feature>
<gene>
    <name evidence="2" type="ORF">MYCFIDRAFT_175756</name>
</gene>
<feature type="compositionally biased region" description="Basic and acidic residues" evidence="1">
    <location>
        <begin position="9"/>
        <end position="18"/>
    </location>
</feature>
<dbReference type="KEGG" id="pfj:MYCFIDRAFT_175756"/>
<reference evidence="2 3" key="1">
    <citation type="journal article" date="2012" name="PLoS Pathog.">
        <title>Diverse lifestyles and strategies of plant pathogenesis encoded in the genomes of eighteen Dothideomycetes fungi.</title>
        <authorList>
            <person name="Ohm R.A."/>
            <person name="Feau N."/>
            <person name="Henrissat B."/>
            <person name="Schoch C.L."/>
            <person name="Horwitz B.A."/>
            <person name="Barry K.W."/>
            <person name="Condon B.J."/>
            <person name="Copeland A.C."/>
            <person name="Dhillon B."/>
            <person name="Glaser F."/>
            <person name="Hesse C.N."/>
            <person name="Kosti I."/>
            <person name="LaButti K."/>
            <person name="Lindquist E.A."/>
            <person name="Lucas S."/>
            <person name="Salamov A.A."/>
            <person name="Bradshaw R.E."/>
            <person name="Ciuffetti L."/>
            <person name="Hamelin R.C."/>
            <person name="Kema G.H.J."/>
            <person name="Lawrence C."/>
            <person name="Scott J.A."/>
            <person name="Spatafora J.W."/>
            <person name="Turgeon B.G."/>
            <person name="de Wit P.J.G.M."/>
            <person name="Zhong S."/>
            <person name="Goodwin S.B."/>
            <person name="Grigoriev I.V."/>
        </authorList>
    </citation>
    <scope>NUCLEOTIDE SEQUENCE [LARGE SCALE GENOMIC DNA]</scope>
    <source>
        <strain evidence="2 3">CIRAD86</strain>
    </source>
</reference>
<dbReference type="EMBL" id="KB446559">
    <property type="protein sequence ID" value="EME82221.1"/>
    <property type="molecule type" value="Genomic_DNA"/>
</dbReference>
<dbReference type="VEuPathDB" id="FungiDB:MYCFIDRAFT_175756"/>
<organism evidence="2 3">
    <name type="scientific">Pseudocercospora fijiensis (strain CIRAD86)</name>
    <name type="common">Black leaf streak disease fungus</name>
    <name type="synonym">Mycosphaerella fijiensis</name>
    <dbReference type="NCBI Taxonomy" id="383855"/>
    <lineage>
        <taxon>Eukaryota</taxon>
        <taxon>Fungi</taxon>
        <taxon>Dikarya</taxon>
        <taxon>Ascomycota</taxon>
        <taxon>Pezizomycotina</taxon>
        <taxon>Dothideomycetes</taxon>
        <taxon>Dothideomycetidae</taxon>
        <taxon>Mycosphaerellales</taxon>
        <taxon>Mycosphaerellaceae</taxon>
        <taxon>Pseudocercospora</taxon>
    </lineage>
</organism>
<protein>
    <submittedName>
        <fullName evidence="2">Uncharacterized protein</fullName>
    </submittedName>
</protein>
<evidence type="ECO:0000256" key="1">
    <source>
        <dbReference type="SAM" id="MobiDB-lite"/>
    </source>
</evidence>
<feature type="compositionally biased region" description="Basic and acidic residues" evidence="1">
    <location>
        <begin position="91"/>
        <end position="100"/>
    </location>
</feature>
<evidence type="ECO:0000313" key="3">
    <source>
        <dbReference type="Proteomes" id="UP000016932"/>
    </source>
</evidence>
<name>M3ACE2_PSEFD</name>
<dbReference type="AlphaFoldDB" id="M3ACE2"/>
<feature type="region of interest" description="Disordered" evidence="1">
    <location>
        <begin position="91"/>
        <end position="110"/>
    </location>
</feature>
<evidence type="ECO:0000313" key="2">
    <source>
        <dbReference type="EMBL" id="EME82221.1"/>
    </source>
</evidence>
<dbReference type="Proteomes" id="UP000016932">
    <property type="component" value="Unassembled WGS sequence"/>
</dbReference>
<keyword evidence="3" id="KW-1185">Reference proteome</keyword>
<accession>M3ACE2</accession>